<dbReference type="PROSITE" id="PS51257">
    <property type="entry name" value="PROKAR_LIPOPROTEIN"/>
    <property type="match status" value="1"/>
</dbReference>
<evidence type="ECO:0000313" key="3">
    <source>
        <dbReference type="Proteomes" id="UP000199062"/>
    </source>
</evidence>
<name>A0A1I6L5J0_9EURY</name>
<accession>A0A1I6L5J0</accession>
<dbReference type="AlphaFoldDB" id="A0A1I6L5J0"/>
<evidence type="ECO:0000256" key="1">
    <source>
        <dbReference type="SAM" id="MobiDB-lite"/>
    </source>
</evidence>
<evidence type="ECO:0000313" key="2">
    <source>
        <dbReference type="EMBL" id="SFR98702.1"/>
    </source>
</evidence>
<dbReference type="OrthoDB" id="242771at2157"/>
<dbReference type="Proteomes" id="UP000199062">
    <property type="component" value="Unassembled WGS sequence"/>
</dbReference>
<dbReference type="STRING" id="767519.SAMN05216559_2083"/>
<gene>
    <name evidence="2" type="ORF">SAMN05216559_2083</name>
</gene>
<sequence length="203" mass="22254">MPDWSRRQTLSTLAGGLAVALAGCRGTDSSDVSPNQFERRVTDYEIERVRDEDGAALFTRRDEFPDGHAGGYDHLKSTEDLAELTFADVPAARTLREFSADTDFEERSIYIFAQSVPACYTVELRHVTVDRTGPSAQFCRDLRPVDVECDADAEHTAGYAIRLPFTGDEYSGMGSGMSSSCSRPPRPEPFDANVTLANGSDGR</sequence>
<proteinExistence type="predicted"/>
<feature type="region of interest" description="Disordered" evidence="1">
    <location>
        <begin position="174"/>
        <end position="203"/>
    </location>
</feature>
<evidence type="ECO:0008006" key="4">
    <source>
        <dbReference type="Google" id="ProtNLM"/>
    </source>
</evidence>
<reference evidence="2 3" key="1">
    <citation type="submission" date="2016-10" db="EMBL/GenBank/DDBJ databases">
        <authorList>
            <person name="de Groot N.N."/>
        </authorList>
    </citation>
    <scope>NUCLEOTIDE SEQUENCE [LARGE SCALE GENOMIC DNA]</scope>
    <source>
        <strain evidence="2 3">CGMCC 1.10457</strain>
    </source>
</reference>
<dbReference type="RefSeq" id="WP_089816479.1">
    <property type="nucleotide sequence ID" value="NZ_FOZK01000002.1"/>
</dbReference>
<organism evidence="2 3">
    <name type="scientific">Halomicrobium zhouii</name>
    <dbReference type="NCBI Taxonomy" id="767519"/>
    <lineage>
        <taxon>Archaea</taxon>
        <taxon>Methanobacteriati</taxon>
        <taxon>Methanobacteriota</taxon>
        <taxon>Stenosarchaea group</taxon>
        <taxon>Halobacteria</taxon>
        <taxon>Halobacteriales</taxon>
        <taxon>Haloarculaceae</taxon>
        <taxon>Halomicrobium</taxon>
    </lineage>
</organism>
<dbReference type="EMBL" id="FOZK01000002">
    <property type="protein sequence ID" value="SFR98702.1"/>
    <property type="molecule type" value="Genomic_DNA"/>
</dbReference>
<keyword evidence="3" id="KW-1185">Reference proteome</keyword>
<protein>
    <recommendedName>
        <fullName evidence="4">Lipoprotein</fullName>
    </recommendedName>
</protein>